<keyword evidence="2" id="KW-1185">Reference proteome</keyword>
<evidence type="ECO:0000313" key="2">
    <source>
        <dbReference type="Proteomes" id="UP000238949"/>
    </source>
</evidence>
<sequence>MANHKEVQRFSACYTTVNTLNDKFLKFYSVWQATYNQFCQHNALHYYPFVHLFMLKTDCLSVFILRACVKSVQRQ</sequence>
<accession>A0A2S9VDY4</accession>
<protein>
    <submittedName>
        <fullName evidence="1">Uncharacterized protein</fullName>
    </submittedName>
</protein>
<dbReference type="AlphaFoldDB" id="A0A2S9VDY4"/>
<reference evidence="2" key="1">
    <citation type="journal article" date="2020" name="Int. J. Syst. Evol. Microbiol.">
        <title>Alteromonas alba sp. nov., a marine bacterium isolated from the seawater of the West Pacific Ocean.</title>
        <authorList>
            <person name="Sun C."/>
            <person name="Wu Y.-H."/>
            <person name="Xamxidin M."/>
            <person name="Cheng H."/>
            <person name="Xu X.-W."/>
        </authorList>
    </citation>
    <scope>NUCLEOTIDE SEQUENCE [LARGE SCALE GENOMIC DNA]</scope>
    <source>
        <strain evidence="2">190</strain>
    </source>
</reference>
<evidence type="ECO:0000313" key="1">
    <source>
        <dbReference type="EMBL" id="PRO74667.1"/>
    </source>
</evidence>
<proteinExistence type="predicted"/>
<gene>
    <name evidence="1" type="ORF">C6Y40_05290</name>
</gene>
<organism evidence="1 2">
    <name type="scientific">Alteromonas alba</name>
    <dbReference type="NCBI Taxonomy" id="2079529"/>
    <lineage>
        <taxon>Bacteria</taxon>
        <taxon>Pseudomonadati</taxon>
        <taxon>Pseudomonadota</taxon>
        <taxon>Gammaproteobacteria</taxon>
        <taxon>Alteromonadales</taxon>
        <taxon>Alteromonadaceae</taxon>
        <taxon>Alteromonas/Salinimonas group</taxon>
        <taxon>Alteromonas</taxon>
    </lineage>
</organism>
<comment type="caution">
    <text evidence="1">The sequence shown here is derived from an EMBL/GenBank/DDBJ whole genome shotgun (WGS) entry which is preliminary data.</text>
</comment>
<dbReference type="Proteomes" id="UP000238949">
    <property type="component" value="Unassembled WGS sequence"/>
</dbReference>
<name>A0A2S9VDY4_9ALTE</name>
<dbReference type="EMBL" id="PVNP01000046">
    <property type="protein sequence ID" value="PRO74667.1"/>
    <property type="molecule type" value="Genomic_DNA"/>
</dbReference>